<evidence type="ECO:0000313" key="2">
    <source>
        <dbReference type="EMBL" id="MFB9884925.1"/>
    </source>
</evidence>
<comment type="caution">
    <text evidence="2">The sequence shown here is derived from an EMBL/GenBank/DDBJ whole genome shotgun (WGS) entry which is preliminary data.</text>
</comment>
<evidence type="ECO:0000313" key="3">
    <source>
        <dbReference type="Proteomes" id="UP001589628"/>
    </source>
</evidence>
<sequence length="48" mass="5304">MFGIDLWSLKSFLPSIAIVITMLVLVGVGIRTLKRFIREDAIKAGEQG</sequence>
<evidence type="ECO:0000256" key="1">
    <source>
        <dbReference type="SAM" id="Phobius"/>
    </source>
</evidence>
<accession>A0ABV5Z7X8</accession>
<reference evidence="2 3" key="1">
    <citation type="submission" date="2024-09" db="EMBL/GenBank/DDBJ databases">
        <authorList>
            <person name="Sun Q."/>
            <person name="Mori K."/>
        </authorList>
    </citation>
    <scope>NUCLEOTIDE SEQUENCE [LARGE SCALE GENOMIC DNA]</scope>
    <source>
        <strain evidence="2 3">ATCC 51285</strain>
    </source>
</reference>
<keyword evidence="3" id="KW-1185">Reference proteome</keyword>
<keyword evidence="1" id="KW-1133">Transmembrane helix</keyword>
<dbReference type="Proteomes" id="UP001589628">
    <property type="component" value="Unassembled WGS sequence"/>
</dbReference>
<gene>
    <name evidence="2" type="ORF">ACFFLH_00670</name>
</gene>
<feature type="transmembrane region" description="Helical" evidence="1">
    <location>
        <begin position="12"/>
        <end position="33"/>
    </location>
</feature>
<protein>
    <recommendedName>
        <fullName evidence="4">NADH dehydrogenase subunit 1</fullName>
    </recommendedName>
</protein>
<proteinExistence type="predicted"/>
<name>A0ABV5Z7X8_9GAMM</name>
<keyword evidence="1" id="KW-0812">Transmembrane</keyword>
<dbReference type="EMBL" id="JBHLZN010000001">
    <property type="protein sequence ID" value="MFB9884925.1"/>
    <property type="molecule type" value="Genomic_DNA"/>
</dbReference>
<dbReference type="RefSeq" id="WP_155888988.1">
    <property type="nucleotide sequence ID" value="NZ_JAUESS010000002.1"/>
</dbReference>
<evidence type="ECO:0008006" key="4">
    <source>
        <dbReference type="Google" id="ProtNLM"/>
    </source>
</evidence>
<keyword evidence="1" id="KW-0472">Membrane</keyword>
<organism evidence="2 3">
    <name type="scientific">Balneatrix alpica</name>
    <dbReference type="NCBI Taxonomy" id="75684"/>
    <lineage>
        <taxon>Bacteria</taxon>
        <taxon>Pseudomonadati</taxon>
        <taxon>Pseudomonadota</taxon>
        <taxon>Gammaproteobacteria</taxon>
        <taxon>Oceanospirillales</taxon>
        <taxon>Balneatrichaceae</taxon>
        <taxon>Balneatrix</taxon>
    </lineage>
</organism>